<feature type="transmembrane region" description="Helical" evidence="1">
    <location>
        <begin position="106"/>
        <end position="125"/>
    </location>
</feature>
<dbReference type="EMBL" id="QUOU01000001">
    <property type="protein sequence ID" value="REL26635.1"/>
    <property type="molecule type" value="Genomic_DNA"/>
</dbReference>
<evidence type="ECO:0000256" key="1">
    <source>
        <dbReference type="SAM" id="Phobius"/>
    </source>
</evidence>
<reference evidence="2 3" key="1">
    <citation type="submission" date="2018-08" db="EMBL/GenBank/DDBJ databases">
        <title>Thalassotalea euphylliae genome.</title>
        <authorList>
            <person name="Summers S."/>
            <person name="Rice S.A."/>
            <person name="Freckelton M.L."/>
            <person name="Nedved B.T."/>
            <person name="Hadfield M.G."/>
        </authorList>
    </citation>
    <scope>NUCLEOTIDE SEQUENCE [LARGE SCALE GENOMIC DNA]</scope>
    <source>
        <strain evidence="2 3">H1</strain>
    </source>
</reference>
<accession>A0A3E0TRT2</accession>
<keyword evidence="1" id="KW-1133">Transmembrane helix</keyword>
<sequence>MERLVNLESTHWLWKILFVLQLSATLMDLHRMSIESVILQPSHPFFVSILVFVFDQLVLFANYCVIANKFYLNRAAWLLTLIMSPVSVVLVLYFEFTAGGYSSSDMMAYGLGTFWLLVLFLLPLFKLIKDFERRKIAD</sequence>
<comment type="caution">
    <text evidence="2">The sequence shown here is derived from an EMBL/GenBank/DDBJ whole genome shotgun (WGS) entry which is preliminary data.</text>
</comment>
<evidence type="ECO:0000313" key="2">
    <source>
        <dbReference type="EMBL" id="REL26635.1"/>
    </source>
</evidence>
<evidence type="ECO:0000313" key="3">
    <source>
        <dbReference type="Proteomes" id="UP000256478"/>
    </source>
</evidence>
<name>A0A3E0TRT2_9GAMM</name>
<dbReference type="Proteomes" id="UP000256478">
    <property type="component" value="Unassembled WGS sequence"/>
</dbReference>
<feature type="transmembrane region" description="Helical" evidence="1">
    <location>
        <begin position="75"/>
        <end position="94"/>
    </location>
</feature>
<proteinExistence type="predicted"/>
<protein>
    <submittedName>
        <fullName evidence="2">Uncharacterized protein</fullName>
    </submittedName>
</protein>
<feature type="transmembrane region" description="Helical" evidence="1">
    <location>
        <begin position="45"/>
        <end position="63"/>
    </location>
</feature>
<dbReference type="RefSeq" id="WP_116007747.1">
    <property type="nucleotide sequence ID" value="NZ_QUOU01000001.1"/>
</dbReference>
<dbReference type="AlphaFoldDB" id="A0A3E0TRT2"/>
<gene>
    <name evidence="2" type="ORF">DXX93_08625</name>
</gene>
<feature type="transmembrane region" description="Helical" evidence="1">
    <location>
        <begin position="12"/>
        <end position="33"/>
    </location>
</feature>
<keyword evidence="1" id="KW-0472">Membrane</keyword>
<keyword evidence="1" id="KW-0812">Transmembrane</keyword>
<organism evidence="2 3">
    <name type="scientific">Thalassotalea euphylliae</name>
    <dbReference type="NCBI Taxonomy" id="1655234"/>
    <lineage>
        <taxon>Bacteria</taxon>
        <taxon>Pseudomonadati</taxon>
        <taxon>Pseudomonadota</taxon>
        <taxon>Gammaproteobacteria</taxon>
        <taxon>Alteromonadales</taxon>
        <taxon>Colwelliaceae</taxon>
        <taxon>Thalassotalea</taxon>
    </lineage>
</organism>